<evidence type="ECO:0000313" key="19">
    <source>
        <dbReference type="RefSeq" id="XP_015185851.1"/>
    </source>
</evidence>
<dbReference type="InterPro" id="IPR018109">
    <property type="entry name" value="Folylpolyglutamate_synth_CS"/>
</dbReference>
<evidence type="ECO:0000256" key="17">
    <source>
        <dbReference type="PIRNR" id="PIRNR038895"/>
    </source>
</evidence>
<sequence>MGFVRFQFSIARIFEITCLRIAKIVKNMYKERSSYTIRNYHDAIKKLQCLQSNGTYIKINANNPTRNVAKLKDMEKYLNRSGISLEQLDELSVIHVAGTKGKGSVCAFTESILRAHGFKTGFYSSPHLITVKERFRINGNPIDERDFAYYFWNLYKKLDNLKEFESDMPMYFKFLTILMFNMFLRENIDVAIIEVGIGGEYDSTNVIRNPVCVGITSLALEHTSILGNTIEEIAYQKAGIFKPNTIAFTVPQQKEALEILKQRAIERQTVLNVTPSFQDYKWKNNVLNNTRFSQIQQQNASLAIQLAIQWMQSRMNPNHSLIINKKLNNNLESNNVQTNNIKGNNIEEEKYISFEKITSALSRCVWPGRQEILKGTLFDFYLDGAHTMESMDCCISWFSNQIENVNGKRYLIFNMIGKRNVSPFIKSLKKIQFHKVYFVPNLSGIPEVDIQSTTISINEQKNKCQEYCKMWGEHSVVAENVMEIFNDIKMEHAVEKANISKDRSQILITGSLHLVGAALAILDPNLTMTTKF</sequence>
<keyword evidence="6" id="KW-0963">Cytoplasm</keyword>
<dbReference type="RefSeq" id="XP_015185852.1">
    <property type="nucleotide sequence ID" value="XM_015330366.1"/>
</dbReference>
<evidence type="ECO:0000256" key="2">
    <source>
        <dbReference type="ARBA" id="ARBA00004305"/>
    </source>
</evidence>
<dbReference type="RefSeq" id="XP_015185851.1">
    <property type="nucleotide sequence ID" value="XM_015330365.1"/>
</dbReference>
<organism evidence="18 20">
    <name type="scientific">Polistes dominula</name>
    <name type="common">European paper wasp</name>
    <name type="synonym">Vespa dominula</name>
    <dbReference type="NCBI Taxonomy" id="743375"/>
    <lineage>
        <taxon>Eukaryota</taxon>
        <taxon>Metazoa</taxon>
        <taxon>Ecdysozoa</taxon>
        <taxon>Arthropoda</taxon>
        <taxon>Hexapoda</taxon>
        <taxon>Insecta</taxon>
        <taxon>Pterygota</taxon>
        <taxon>Neoptera</taxon>
        <taxon>Endopterygota</taxon>
        <taxon>Hymenoptera</taxon>
        <taxon>Apocrita</taxon>
        <taxon>Aculeata</taxon>
        <taxon>Vespoidea</taxon>
        <taxon>Vespidae</taxon>
        <taxon>Polistinae</taxon>
        <taxon>Polistini</taxon>
        <taxon>Polistes</taxon>
    </lineage>
</organism>
<evidence type="ECO:0000313" key="20">
    <source>
        <dbReference type="RefSeq" id="XP_015185852.1"/>
    </source>
</evidence>
<keyword evidence="8 17" id="KW-0436">Ligase</keyword>
<keyword evidence="11" id="KW-0999">Mitochondrion inner membrane</keyword>
<accession>A0ABM1J065</accession>
<comment type="subcellular location">
    <subcellularLocation>
        <location evidence="3">Cytoplasm</location>
    </subcellularLocation>
    <subcellularLocation>
        <location evidence="1">Mitochondrion inner membrane</location>
    </subcellularLocation>
    <subcellularLocation>
        <location evidence="2">Mitochondrion matrix</location>
    </subcellularLocation>
</comment>
<dbReference type="PANTHER" id="PTHR11136:SF5">
    <property type="entry name" value="FOLYLPOLYGLUTAMATE SYNTHASE, MITOCHONDRIAL"/>
    <property type="match status" value="1"/>
</dbReference>
<evidence type="ECO:0000256" key="6">
    <source>
        <dbReference type="ARBA" id="ARBA00022490"/>
    </source>
</evidence>
<keyword evidence="13" id="KW-0460">Magnesium</keyword>
<comment type="similarity">
    <text evidence="5 17">Belongs to the folylpolyglutamate synthase family.</text>
</comment>
<evidence type="ECO:0000256" key="1">
    <source>
        <dbReference type="ARBA" id="ARBA00004273"/>
    </source>
</evidence>
<keyword evidence="14" id="KW-0496">Mitochondrion</keyword>
<evidence type="ECO:0000256" key="11">
    <source>
        <dbReference type="ARBA" id="ARBA00022792"/>
    </source>
</evidence>
<keyword evidence="18" id="KW-1185">Reference proteome</keyword>
<dbReference type="EC" id="6.3.2.17" evidence="17"/>
<keyword evidence="7 17" id="KW-0554">One-carbon metabolism</keyword>
<dbReference type="SUPFAM" id="SSF53244">
    <property type="entry name" value="MurD-like peptide ligases, peptide-binding domain"/>
    <property type="match status" value="1"/>
</dbReference>
<evidence type="ECO:0000256" key="13">
    <source>
        <dbReference type="ARBA" id="ARBA00022842"/>
    </source>
</evidence>
<comment type="cofactor">
    <cofactor evidence="17">
        <name>a monovalent cation</name>
        <dbReference type="ChEBI" id="CHEBI:60242"/>
    </cofactor>
    <text evidence="17">A monovalent cation.</text>
</comment>
<dbReference type="Gene3D" id="3.90.190.20">
    <property type="entry name" value="Mur ligase, C-terminal domain"/>
    <property type="match status" value="1"/>
</dbReference>
<dbReference type="PROSITE" id="PS01011">
    <property type="entry name" value="FOLYLPOLYGLU_SYNT_1"/>
    <property type="match status" value="1"/>
</dbReference>
<reference evidence="19 20" key="1">
    <citation type="submission" date="2025-05" db="UniProtKB">
        <authorList>
            <consortium name="RefSeq"/>
        </authorList>
    </citation>
    <scope>IDENTIFICATION</scope>
    <source>
        <tissue evidence="19 20">Whole body</tissue>
    </source>
</reference>
<evidence type="ECO:0000256" key="14">
    <source>
        <dbReference type="ARBA" id="ARBA00023128"/>
    </source>
</evidence>
<evidence type="ECO:0000256" key="8">
    <source>
        <dbReference type="ARBA" id="ARBA00022598"/>
    </source>
</evidence>
<keyword evidence="12" id="KW-0067">ATP-binding</keyword>
<protein>
    <recommendedName>
        <fullName evidence="17">Folylpolyglutamate synthase</fullName>
        <ecNumber evidence="17">6.3.2.17</ecNumber>
    </recommendedName>
    <alternativeName>
        <fullName evidence="17">Folylpoly-gamma-glutamate synthetase</fullName>
    </alternativeName>
    <alternativeName>
        <fullName evidence="17">Tetrahydrofolylpolyglutamate synthase</fullName>
    </alternativeName>
</protein>
<dbReference type="GeneID" id="107071396"/>
<dbReference type="Gene3D" id="3.40.1190.10">
    <property type="entry name" value="Mur-like, catalytic domain"/>
    <property type="match status" value="1"/>
</dbReference>
<dbReference type="Proteomes" id="UP000694924">
    <property type="component" value="Unplaced"/>
</dbReference>
<keyword evidence="9" id="KW-0479">Metal-binding</keyword>
<evidence type="ECO:0000256" key="5">
    <source>
        <dbReference type="ARBA" id="ARBA00008276"/>
    </source>
</evidence>
<dbReference type="PIRSF" id="PIRSF038895">
    <property type="entry name" value="FPGS"/>
    <property type="match status" value="1"/>
</dbReference>
<evidence type="ECO:0000256" key="15">
    <source>
        <dbReference type="ARBA" id="ARBA00023136"/>
    </source>
</evidence>
<evidence type="ECO:0000256" key="9">
    <source>
        <dbReference type="ARBA" id="ARBA00022723"/>
    </source>
</evidence>
<comment type="catalytic activity">
    <reaction evidence="16 17">
        <text>(6S)-5,6,7,8-tetrahydrofolyl-(gamma-L-Glu)(n) + L-glutamate + ATP = (6S)-5,6,7,8-tetrahydrofolyl-(gamma-L-Glu)(n+1) + ADP + phosphate + H(+)</text>
        <dbReference type="Rhea" id="RHEA:10580"/>
        <dbReference type="Rhea" id="RHEA-COMP:14738"/>
        <dbReference type="Rhea" id="RHEA-COMP:14740"/>
        <dbReference type="ChEBI" id="CHEBI:15378"/>
        <dbReference type="ChEBI" id="CHEBI:29985"/>
        <dbReference type="ChEBI" id="CHEBI:30616"/>
        <dbReference type="ChEBI" id="CHEBI:43474"/>
        <dbReference type="ChEBI" id="CHEBI:141005"/>
        <dbReference type="ChEBI" id="CHEBI:456216"/>
        <dbReference type="EC" id="6.3.2.17"/>
    </reaction>
</comment>
<dbReference type="NCBIfam" id="TIGR01499">
    <property type="entry name" value="folC"/>
    <property type="match status" value="1"/>
</dbReference>
<evidence type="ECO:0000256" key="3">
    <source>
        <dbReference type="ARBA" id="ARBA00004496"/>
    </source>
</evidence>
<comment type="function">
    <text evidence="17">Catalyzes conversion of folates to polyglutamate derivatives allowing concentration of folate compounds in the cell and the intracellular retention of these cofactors, which are important substrates for most of the folate-dependent enzymes that are involved in one-carbon transfer reactions involved in purine, pyrimidine and amino acid synthesis.</text>
</comment>
<keyword evidence="15" id="KW-0472">Membrane</keyword>
<evidence type="ECO:0000313" key="18">
    <source>
        <dbReference type="Proteomes" id="UP000694924"/>
    </source>
</evidence>
<keyword evidence="10" id="KW-0547">Nucleotide-binding</keyword>
<dbReference type="InterPro" id="IPR036565">
    <property type="entry name" value="Mur-like_cat_sf"/>
</dbReference>
<name>A0ABM1J065_POLDO</name>
<evidence type="ECO:0000256" key="7">
    <source>
        <dbReference type="ARBA" id="ARBA00022563"/>
    </source>
</evidence>
<dbReference type="PROSITE" id="PS01012">
    <property type="entry name" value="FOLYLPOLYGLU_SYNT_2"/>
    <property type="match status" value="1"/>
</dbReference>
<dbReference type="InterPro" id="IPR023600">
    <property type="entry name" value="Folylpolyglutamate_synth_euk"/>
</dbReference>
<dbReference type="SUPFAM" id="SSF53623">
    <property type="entry name" value="MurD-like peptide ligases, catalytic domain"/>
    <property type="match status" value="1"/>
</dbReference>
<comment type="pathway">
    <text evidence="4 17">Cofactor biosynthesis; tetrahydrofolylpolyglutamate biosynthesis.</text>
</comment>
<dbReference type="InterPro" id="IPR036615">
    <property type="entry name" value="Mur_ligase_C_dom_sf"/>
</dbReference>
<evidence type="ECO:0000256" key="12">
    <source>
        <dbReference type="ARBA" id="ARBA00022840"/>
    </source>
</evidence>
<evidence type="ECO:0000256" key="10">
    <source>
        <dbReference type="ARBA" id="ARBA00022741"/>
    </source>
</evidence>
<evidence type="ECO:0000256" key="4">
    <source>
        <dbReference type="ARBA" id="ARBA00005150"/>
    </source>
</evidence>
<dbReference type="InterPro" id="IPR001645">
    <property type="entry name" value="Folylpolyglutamate_synth"/>
</dbReference>
<evidence type="ECO:0000256" key="16">
    <source>
        <dbReference type="ARBA" id="ARBA00047493"/>
    </source>
</evidence>
<gene>
    <name evidence="19 20" type="primary">LOC107071396</name>
</gene>
<proteinExistence type="inferred from homology"/>
<dbReference type="PANTHER" id="PTHR11136">
    <property type="entry name" value="FOLYLPOLYGLUTAMATE SYNTHASE-RELATED"/>
    <property type="match status" value="1"/>
</dbReference>